<dbReference type="GO" id="GO:0045144">
    <property type="term" value="P:meiotic sister chromatid segregation"/>
    <property type="evidence" value="ECO:0007669"/>
    <property type="project" value="InterPro"/>
</dbReference>
<protein>
    <recommendedName>
        <fullName evidence="1">Bulb-type lectin domain-containing protein</fullName>
    </recommendedName>
</protein>
<proteinExistence type="predicted"/>
<reference evidence="2 3" key="1">
    <citation type="journal article" date="2018" name="Proc. Natl. Acad. Sci. U.S.A.">
        <title>Draft genome sequence of Camellia sinensis var. sinensis provides insights into the evolution of the tea genome and tea quality.</title>
        <authorList>
            <person name="Wei C."/>
            <person name="Yang H."/>
            <person name="Wang S."/>
            <person name="Zhao J."/>
            <person name="Liu C."/>
            <person name="Gao L."/>
            <person name="Xia E."/>
            <person name="Lu Y."/>
            <person name="Tai Y."/>
            <person name="She G."/>
            <person name="Sun J."/>
            <person name="Cao H."/>
            <person name="Tong W."/>
            <person name="Gao Q."/>
            <person name="Li Y."/>
            <person name="Deng W."/>
            <person name="Jiang X."/>
            <person name="Wang W."/>
            <person name="Chen Q."/>
            <person name="Zhang S."/>
            <person name="Li H."/>
            <person name="Wu J."/>
            <person name="Wang P."/>
            <person name="Li P."/>
            <person name="Shi C."/>
            <person name="Zheng F."/>
            <person name="Jian J."/>
            <person name="Huang B."/>
            <person name="Shan D."/>
            <person name="Shi M."/>
            <person name="Fang C."/>
            <person name="Yue Y."/>
            <person name="Li F."/>
            <person name="Li D."/>
            <person name="Wei S."/>
            <person name="Han B."/>
            <person name="Jiang C."/>
            <person name="Yin Y."/>
            <person name="Xia T."/>
            <person name="Zhang Z."/>
            <person name="Bennetzen J.L."/>
            <person name="Zhao S."/>
            <person name="Wan X."/>
        </authorList>
    </citation>
    <scope>NUCLEOTIDE SEQUENCE [LARGE SCALE GENOMIC DNA]</scope>
    <source>
        <strain evidence="3">cv. Shuchazao</strain>
        <tissue evidence="2">Leaf</tissue>
    </source>
</reference>
<dbReference type="PANTHER" id="PTHR34373:SF9">
    <property type="entry name" value="SHUGOSHIN 2"/>
    <property type="match status" value="1"/>
</dbReference>
<dbReference type="AlphaFoldDB" id="A0A4S4CWY6"/>
<dbReference type="InterPro" id="IPR001480">
    <property type="entry name" value="Bulb-type_lectin_dom"/>
</dbReference>
<accession>A0A4S4CWY6</accession>
<gene>
    <name evidence="2" type="ORF">TEA_004420</name>
</gene>
<dbReference type="InterPro" id="IPR013785">
    <property type="entry name" value="Aldolase_TIM"/>
</dbReference>
<comment type="caution">
    <text evidence="2">The sequence shown here is derived from an EMBL/GenBank/DDBJ whole genome shotgun (WGS) entry which is preliminary data.</text>
</comment>
<dbReference type="PROSITE" id="PS50927">
    <property type="entry name" value="BULB_LECTIN"/>
    <property type="match status" value="1"/>
</dbReference>
<dbReference type="Proteomes" id="UP000306102">
    <property type="component" value="Unassembled WGS sequence"/>
</dbReference>
<dbReference type="InterPro" id="IPR044693">
    <property type="entry name" value="SGO_plant"/>
</dbReference>
<evidence type="ECO:0000313" key="2">
    <source>
        <dbReference type="EMBL" id="THF94157.1"/>
    </source>
</evidence>
<evidence type="ECO:0000259" key="1">
    <source>
        <dbReference type="PROSITE" id="PS50927"/>
    </source>
</evidence>
<evidence type="ECO:0000313" key="3">
    <source>
        <dbReference type="Proteomes" id="UP000306102"/>
    </source>
</evidence>
<keyword evidence="3" id="KW-1185">Reference proteome</keyword>
<dbReference type="GO" id="GO:0000775">
    <property type="term" value="C:chromosome, centromeric region"/>
    <property type="evidence" value="ECO:0007669"/>
    <property type="project" value="InterPro"/>
</dbReference>
<feature type="domain" description="Bulb-type lectin" evidence="1">
    <location>
        <begin position="186"/>
        <end position="251"/>
    </location>
</feature>
<dbReference type="PANTHER" id="PTHR34373">
    <property type="entry name" value="SHUGOSHIN 2"/>
    <property type="match status" value="1"/>
</dbReference>
<name>A0A4S4CWY6_CAMSN</name>
<dbReference type="GO" id="GO:0034090">
    <property type="term" value="P:maintenance of meiotic sister chromatid cohesion"/>
    <property type="evidence" value="ECO:0007669"/>
    <property type="project" value="InterPro"/>
</dbReference>
<dbReference type="EMBL" id="SDRB02013773">
    <property type="protein sequence ID" value="THF94157.1"/>
    <property type="molecule type" value="Genomic_DNA"/>
</dbReference>
<dbReference type="Gene3D" id="3.20.20.70">
    <property type="entry name" value="Aldolase class I"/>
    <property type="match status" value="1"/>
</dbReference>
<organism evidence="2 3">
    <name type="scientific">Camellia sinensis var. sinensis</name>
    <name type="common">China tea</name>
    <dbReference type="NCBI Taxonomy" id="542762"/>
    <lineage>
        <taxon>Eukaryota</taxon>
        <taxon>Viridiplantae</taxon>
        <taxon>Streptophyta</taxon>
        <taxon>Embryophyta</taxon>
        <taxon>Tracheophyta</taxon>
        <taxon>Spermatophyta</taxon>
        <taxon>Magnoliopsida</taxon>
        <taxon>eudicotyledons</taxon>
        <taxon>Gunneridae</taxon>
        <taxon>Pentapetalae</taxon>
        <taxon>asterids</taxon>
        <taxon>Ericales</taxon>
        <taxon>Theaceae</taxon>
        <taxon>Camellia</taxon>
    </lineage>
</organism>
<sequence length="251" mass="28036">MTMPVLENAVETLFSKDFHLLQALNAADLGCATNNPEIEKKTKGSFESVARKRLGDISNLPQRPKPSTKDEKELFVSNTTKDYIEHLKKLKVLQHELGSKNALLNAKKLEWKVSLAKPIFFYCQHAGKFIRVSIDEYHGFVSSGESRNNMSIHRQAGTAIPRLEVVIDVVPLEKLAVHFHDTYGQAVSNILVSLQKPNDILISPNGVFAAEFHLVGDNAFILAIWFAKSSSRTVVWTTNRDQPINGKASKL</sequence>
<dbReference type="STRING" id="542762.A0A4S4CWY6"/>